<keyword evidence="2" id="KW-0808">Transferase</keyword>
<dbReference type="InterPro" id="IPR001296">
    <property type="entry name" value="Glyco_trans_1"/>
</dbReference>
<evidence type="ECO:0000259" key="1">
    <source>
        <dbReference type="Pfam" id="PF00534"/>
    </source>
</evidence>
<dbReference type="GO" id="GO:0016757">
    <property type="term" value="F:glycosyltransferase activity"/>
    <property type="evidence" value="ECO:0007669"/>
    <property type="project" value="InterPro"/>
</dbReference>
<feature type="domain" description="Glycosyl transferase family 1" evidence="1">
    <location>
        <begin position="194"/>
        <end position="344"/>
    </location>
</feature>
<dbReference type="PATRIC" id="fig|1434109.4.peg.1195"/>
<dbReference type="Pfam" id="PF00534">
    <property type="entry name" value="Glycos_transf_1"/>
    <property type="match status" value="1"/>
</dbReference>
<sequence>MVIKRKSICVITFPPMKAGFTPLSNLIDILTSSSNEIYLITGNESYHHFAGNKHIHLYGIFHSKGNGSVNRIKNYICTHLKIAHLFLKIIRKVDVCIFFLGGEMQILSLIPAKLFKIKTVTIVSGVSIKYEKDILSKIVTKLCTVNFNLVDKIILYSPRLINEWNFEKYSNKILIAPRHFLDFSNFNLSVEFSQRSDFIGYVGRLSEEKGIINFIESIPIILKQKPYLNILIIGDGDLKSNVDKYLSQNGLENNVKLVGWSFREDLPKYLNSLKLLVIPSYTEGLPNVMLEAMACGTPVLATGVGAIPDIINDEETGFIMENNSPECIAKNVFRAMKHPNLEHVVENSHSFVNDNFTYNKAVERYSEILHNIQ</sequence>
<reference evidence="2 3" key="1">
    <citation type="submission" date="2014-07" db="EMBL/GenBank/DDBJ databases">
        <title>Methanogenic archaea and the global carbon cycle.</title>
        <authorList>
            <person name="Henriksen J.R."/>
            <person name="Luke J."/>
            <person name="Reinhart S."/>
            <person name="Benedict M.N."/>
            <person name="Youngblut N.D."/>
            <person name="Metcalf M.E."/>
            <person name="Whitaker R.J."/>
            <person name="Metcalf W.W."/>
        </authorList>
    </citation>
    <scope>NUCLEOTIDE SEQUENCE [LARGE SCALE GENOMIC DNA]</scope>
    <source>
        <strain evidence="2 3">Wiesmoor</strain>
    </source>
</reference>
<gene>
    <name evidence="2" type="ORF">MSBRW_0968</name>
</gene>
<dbReference type="CDD" id="cd03801">
    <property type="entry name" value="GT4_PimA-like"/>
    <property type="match status" value="1"/>
</dbReference>
<dbReference type="GeneID" id="24822409"/>
<dbReference type="AlphaFoldDB" id="A0A0E3LKW3"/>
<dbReference type="PANTHER" id="PTHR12526">
    <property type="entry name" value="GLYCOSYLTRANSFERASE"/>
    <property type="match status" value="1"/>
</dbReference>
<dbReference type="Gene3D" id="3.40.50.2000">
    <property type="entry name" value="Glycogen Phosphorylase B"/>
    <property type="match status" value="2"/>
</dbReference>
<dbReference type="Proteomes" id="UP000033038">
    <property type="component" value="Chromosome"/>
</dbReference>
<accession>A0A0E3LKW3</accession>
<dbReference type="KEGG" id="mbw:MSBRW_0968"/>
<name>A0A0E3LKW3_METBA</name>
<protein>
    <submittedName>
        <fullName evidence="2">Glycosyl transferase, group 1 family protein</fullName>
    </submittedName>
</protein>
<dbReference type="EMBL" id="CP009526">
    <property type="protein sequence ID" value="AKB50221.1"/>
    <property type="molecule type" value="Genomic_DNA"/>
</dbReference>
<evidence type="ECO:0000313" key="3">
    <source>
        <dbReference type="Proteomes" id="UP000033038"/>
    </source>
</evidence>
<organism evidence="2 3">
    <name type="scientific">Methanosarcina barkeri str. Wiesmoor</name>
    <dbReference type="NCBI Taxonomy" id="1434109"/>
    <lineage>
        <taxon>Archaea</taxon>
        <taxon>Methanobacteriati</taxon>
        <taxon>Methanobacteriota</taxon>
        <taxon>Stenosarchaea group</taxon>
        <taxon>Methanomicrobia</taxon>
        <taxon>Methanosarcinales</taxon>
        <taxon>Methanosarcinaceae</taxon>
        <taxon>Methanosarcina</taxon>
    </lineage>
</organism>
<proteinExistence type="predicted"/>
<dbReference type="HOGENOM" id="CLU_009583_2_2_2"/>
<evidence type="ECO:0000313" key="2">
    <source>
        <dbReference type="EMBL" id="AKB50221.1"/>
    </source>
</evidence>
<dbReference type="SUPFAM" id="SSF53756">
    <property type="entry name" value="UDP-Glycosyltransferase/glycogen phosphorylase"/>
    <property type="match status" value="1"/>
</dbReference>
<dbReference type="RefSeq" id="WP_011305074.1">
    <property type="nucleotide sequence ID" value="NZ_CP009526.1"/>
</dbReference>
<dbReference type="PANTHER" id="PTHR12526:SF637">
    <property type="entry name" value="GLYCOSYLTRANSFERASE EPSF-RELATED"/>
    <property type="match status" value="1"/>
</dbReference>